<comment type="caution">
    <text evidence="6">The sequence shown here is derived from an EMBL/GenBank/DDBJ whole genome shotgun (WGS) entry which is preliminary data.</text>
</comment>
<organism evidence="6 7">
    <name type="scientific">Holothuria leucospilota</name>
    <name type="common">Black long sea cucumber</name>
    <name type="synonym">Mertensiothuria leucospilota</name>
    <dbReference type="NCBI Taxonomy" id="206669"/>
    <lineage>
        <taxon>Eukaryota</taxon>
        <taxon>Metazoa</taxon>
        <taxon>Echinodermata</taxon>
        <taxon>Eleutherozoa</taxon>
        <taxon>Echinozoa</taxon>
        <taxon>Holothuroidea</taxon>
        <taxon>Aspidochirotacea</taxon>
        <taxon>Aspidochirotida</taxon>
        <taxon>Holothuriidae</taxon>
        <taxon>Holothuria</taxon>
    </lineage>
</organism>
<protein>
    <submittedName>
        <fullName evidence="6">Hemicentin-1</fullName>
    </submittedName>
</protein>
<dbReference type="InterPro" id="IPR036383">
    <property type="entry name" value="TSP1_rpt_sf"/>
</dbReference>
<keyword evidence="4" id="KW-0677">Repeat</keyword>
<dbReference type="FunFam" id="2.20.100.10:FF:000002">
    <property type="entry name" value="Unc-5 netrin receptor C"/>
    <property type="match status" value="2"/>
</dbReference>
<accession>A0A9Q1HEM6</accession>
<dbReference type="SMART" id="SM00209">
    <property type="entry name" value="TSP1"/>
    <property type="match status" value="8"/>
</dbReference>
<dbReference type="Gene3D" id="2.20.100.10">
    <property type="entry name" value="Thrombospondin type-1 (TSP1) repeat"/>
    <property type="match status" value="8"/>
</dbReference>
<keyword evidence="3" id="KW-0732">Signal</keyword>
<keyword evidence="7" id="KW-1185">Reference proteome</keyword>
<dbReference type="SUPFAM" id="SSF49265">
    <property type="entry name" value="Fibronectin type III"/>
    <property type="match status" value="1"/>
</dbReference>
<gene>
    <name evidence="6" type="ORF">HOLleu_13354</name>
</gene>
<proteinExistence type="predicted"/>
<keyword evidence="2" id="KW-0964">Secreted</keyword>
<dbReference type="PRINTS" id="PR01705">
    <property type="entry name" value="TSP1REPEAT"/>
</dbReference>
<dbReference type="CDD" id="cd00063">
    <property type="entry name" value="FN3"/>
    <property type="match status" value="1"/>
</dbReference>
<name>A0A9Q1HEM6_HOLLE</name>
<dbReference type="SUPFAM" id="SSF82895">
    <property type="entry name" value="TSP-1 type 1 repeat"/>
    <property type="match status" value="8"/>
</dbReference>
<dbReference type="Gene3D" id="2.60.40.10">
    <property type="entry name" value="Immunoglobulins"/>
    <property type="match status" value="1"/>
</dbReference>
<comment type="subcellular location">
    <subcellularLocation>
        <location evidence="1">Secreted</location>
    </subcellularLocation>
</comment>
<dbReference type="Proteomes" id="UP001152320">
    <property type="component" value="Chromosome 5"/>
</dbReference>
<dbReference type="InterPro" id="IPR013783">
    <property type="entry name" value="Ig-like_fold"/>
</dbReference>
<dbReference type="PANTHER" id="PTHR22906:SF43">
    <property type="entry name" value="PROPERDIN"/>
    <property type="match status" value="1"/>
</dbReference>
<dbReference type="InterPro" id="IPR000884">
    <property type="entry name" value="TSP1_rpt"/>
</dbReference>
<dbReference type="PROSITE" id="PS50092">
    <property type="entry name" value="TSP1"/>
    <property type="match status" value="6"/>
</dbReference>
<dbReference type="OrthoDB" id="446173at2759"/>
<dbReference type="Pfam" id="PF00090">
    <property type="entry name" value="TSP_1"/>
    <property type="match status" value="8"/>
</dbReference>
<evidence type="ECO:0000256" key="2">
    <source>
        <dbReference type="ARBA" id="ARBA00022525"/>
    </source>
</evidence>
<dbReference type="EMBL" id="JAIZAY010000005">
    <property type="protein sequence ID" value="KAJ8042331.1"/>
    <property type="molecule type" value="Genomic_DNA"/>
</dbReference>
<dbReference type="InterPro" id="IPR003961">
    <property type="entry name" value="FN3_dom"/>
</dbReference>
<evidence type="ECO:0000256" key="4">
    <source>
        <dbReference type="ARBA" id="ARBA00022737"/>
    </source>
</evidence>
<dbReference type="PANTHER" id="PTHR22906">
    <property type="entry name" value="PROPERDIN"/>
    <property type="match status" value="1"/>
</dbReference>
<dbReference type="FunFam" id="2.20.100.10:FF:000007">
    <property type="entry name" value="Thrombospondin 1"/>
    <property type="match status" value="2"/>
</dbReference>
<evidence type="ECO:0000256" key="5">
    <source>
        <dbReference type="ARBA" id="ARBA00023157"/>
    </source>
</evidence>
<dbReference type="FunFam" id="2.20.100.10:FF:000001">
    <property type="entry name" value="semaphorin-5A isoform X1"/>
    <property type="match status" value="4"/>
</dbReference>
<evidence type="ECO:0000313" key="7">
    <source>
        <dbReference type="Proteomes" id="UP001152320"/>
    </source>
</evidence>
<dbReference type="InterPro" id="IPR036116">
    <property type="entry name" value="FN3_sf"/>
</dbReference>
<dbReference type="InterPro" id="IPR052065">
    <property type="entry name" value="Compl_asym_regulator"/>
</dbReference>
<reference evidence="6" key="1">
    <citation type="submission" date="2021-10" db="EMBL/GenBank/DDBJ databases">
        <title>Tropical sea cucumber genome reveals ecological adaptation and Cuvierian tubules defense mechanism.</title>
        <authorList>
            <person name="Chen T."/>
        </authorList>
    </citation>
    <scope>NUCLEOTIDE SEQUENCE</scope>
    <source>
        <strain evidence="6">Nanhai2018</strain>
        <tissue evidence="6">Muscle</tissue>
    </source>
</reference>
<evidence type="ECO:0000256" key="3">
    <source>
        <dbReference type="ARBA" id="ARBA00022729"/>
    </source>
</evidence>
<evidence type="ECO:0000256" key="1">
    <source>
        <dbReference type="ARBA" id="ARBA00004613"/>
    </source>
</evidence>
<keyword evidence="5" id="KW-1015">Disulfide bond</keyword>
<dbReference type="AlphaFoldDB" id="A0A9Q1HEM6"/>
<evidence type="ECO:0000313" key="6">
    <source>
        <dbReference type="EMBL" id="KAJ8042331.1"/>
    </source>
</evidence>
<sequence>MLSFSKGICQRTFQNTYLSEYVIYDEANEDRTERTVTMGCQFGTHFPDETPTKPGFAFPRKVYHCVDGNWNDTSAPDCQIRYAWYLYTFYELEFRNEVIWQGDQLRVDFFTKSKSLIANGPFVYKANGDVLENSTLTSYFYKPAGGHNYRAEWRGYPKVEDTGYYYYRDREKYFDKTAMKWKFNNRFEYFYLEINGPIDGEWSEWSSWSSCTATCGDSTRTRSRPCDNPAPQYGGKFCDGLGNETESCTVDPCPVNGNWAPWSTWSTCTDTCGGGSQTHTRTCTNPAPAWGGMTCAGDDEETTGCNSNPCPINGGWGAWDDWSTCTVSCGGQGTHQRTRLCDDPPPQYGGIYCPGDNYETGECGTQDCKQDGNWAQWTSWSPCSVTCGFGTSSRNRTCSDPAPASGGRDCPGSLIVNNFYQEEDCMELLECPVDGGWTEWSAWTNCSELCGGGYEMRNRSCTNPAPSSTGQDCEGNSTNLKICNAQPCGVDGQWGLWTPWSYPCSVTCGDGVVLRSRGCDNPPPTYGGEDCIGVSEQVKACNEQPCLDGGWTEWSPWSICSASCLGGVQARSRSCTNPRPGPTGLDCPSKDPISQWQRCNQQPCPVHGRWAQWSNWTQCSMTCGGGLRWRARNCSSPSPQWGGNECKGKGQRRTRCNTHLCPVFAVSEKIEFVASDTSINATWSQPLDYIWPILYYKVHIRPKLDRKDSERTILYNKADGFHYHIYNLSSFKTYSTKDNSTFSLVLPFLQPYSSYEVCISTKYNYTQDSLHSEVMTINTLKYGAYQMET</sequence>